<evidence type="ECO:0000256" key="7">
    <source>
        <dbReference type="RuleBase" id="RU000461"/>
    </source>
</evidence>
<protein>
    <submittedName>
        <fullName evidence="9">Cytochrome P450</fullName>
    </submittedName>
</protein>
<keyword evidence="3 7" id="KW-0479">Metal-binding</keyword>
<dbReference type="PANTHER" id="PTHR46696:SF1">
    <property type="entry name" value="CYTOCHROME P450 YJIB-RELATED"/>
    <property type="match status" value="1"/>
</dbReference>
<dbReference type="InterPro" id="IPR017972">
    <property type="entry name" value="Cyt_P450_CS"/>
</dbReference>
<evidence type="ECO:0000256" key="6">
    <source>
        <dbReference type="ARBA" id="ARBA00023033"/>
    </source>
</evidence>
<dbReference type="FunFam" id="1.10.630.10:FF:000018">
    <property type="entry name" value="Cytochrome P450 monooxygenase"/>
    <property type="match status" value="1"/>
</dbReference>
<name>A0A3S7UZV6_SORCE</name>
<dbReference type="GO" id="GO:0005506">
    <property type="term" value="F:iron ion binding"/>
    <property type="evidence" value="ECO:0007669"/>
    <property type="project" value="InterPro"/>
</dbReference>
<evidence type="ECO:0000256" key="8">
    <source>
        <dbReference type="SAM" id="MobiDB-lite"/>
    </source>
</evidence>
<evidence type="ECO:0000256" key="4">
    <source>
        <dbReference type="ARBA" id="ARBA00023002"/>
    </source>
</evidence>
<evidence type="ECO:0000256" key="2">
    <source>
        <dbReference type="ARBA" id="ARBA00022617"/>
    </source>
</evidence>
<evidence type="ECO:0000256" key="5">
    <source>
        <dbReference type="ARBA" id="ARBA00023004"/>
    </source>
</evidence>
<proteinExistence type="inferred from homology"/>
<dbReference type="GO" id="GO:0020037">
    <property type="term" value="F:heme binding"/>
    <property type="evidence" value="ECO:0007669"/>
    <property type="project" value="InterPro"/>
</dbReference>
<dbReference type="InterPro" id="IPR001128">
    <property type="entry name" value="Cyt_P450"/>
</dbReference>
<dbReference type="AlphaFoldDB" id="A0A3S7UZV6"/>
<keyword evidence="2 7" id="KW-0349">Heme</keyword>
<evidence type="ECO:0000313" key="9">
    <source>
        <dbReference type="EMBL" id="AYM54267.1"/>
    </source>
</evidence>
<accession>A0A3S7UZV6</accession>
<dbReference type="Pfam" id="PF00067">
    <property type="entry name" value="p450"/>
    <property type="match status" value="1"/>
</dbReference>
<dbReference type="EMBL" id="MH908920">
    <property type="protein sequence ID" value="AYM54267.1"/>
    <property type="molecule type" value="Genomic_DNA"/>
</dbReference>
<dbReference type="CDD" id="cd11030">
    <property type="entry name" value="CYP105-like"/>
    <property type="match status" value="1"/>
</dbReference>
<dbReference type="PROSITE" id="PS00086">
    <property type="entry name" value="CYTOCHROME_P450"/>
    <property type="match status" value="1"/>
</dbReference>
<dbReference type="GO" id="GO:0004497">
    <property type="term" value="F:monooxygenase activity"/>
    <property type="evidence" value="ECO:0007669"/>
    <property type="project" value="UniProtKB-KW"/>
</dbReference>
<dbReference type="Gene3D" id="1.10.630.10">
    <property type="entry name" value="Cytochrome P450"/>
    <property type="match status" value="1"/>
</dbReference>
<dbReference type="SUPFAM" id="SSF48264">
    <property type="entry name" value="Cytochrome P450"/>
    <property type="match status" value="1"/>
</dbReference>
<organism evidence="9">
    <name type="scientific">Sorangium cellulosum</name>
    <name type="common">Polyangium cellulosum</name>
    <dbReference type="NCBI Taxonomy" id="56"/>
    <lineage>
        <taxon>Bacteria</taxon>
        <taxon>Pseudomonadati</taxon>
        <taxon>Myxococcota</taxon>
        <taxon>Polyangia</taxon>
        <taxon>Polyangiales</taxon>
        <taxon>Polyangiaceae</taxon>
        <taxon>Sorangium</taxon>
    </lineage>
</organism>
<sequence length="404" mass="45328">MTDDPTRSEPRPIPLPSARRHPFDPPPELGQLREQSAVHRLAYPDGHHGWLVTRHALVRKVLADPRFSARSELKRAPVLRPGADPFYGQPALPGWLVDMDPPDHTRYRRLLSDRFSMRRMKELQPRIEQIVEEHLAEMERVGPPADLVESFALPVPSLAICELLGVPYEDRREFQHNSAVLFSLEVSAEEAAASMVKLTDFLRALVRQKRERPCDDLLSELAIRDDFDDEELAGLGVLLLTAGHETSASMLGLGTFALLSHPEQLALLRDNPALVDNAVEELLRYLTIFQFGVPRTPLEDVVLEGHLIRAGESVTLSLPAANRDPRQFEAPDKLDITRPVRGHVAFGFGIHQCIGQTLARVEMRVGYPALLRRFPTLRLAVPSEEVVLSSDAGFYGVHRLLVAW</sequence>
<evidence type="ECO:0000256" key="1">
    <source>
        <dbReference type="ARBA" id="ARBA00010617"/>
    </source>
</evidence>
<dbReference type="PANTHER" id="PTHR46696">
    <property type="entry name" value="P450, PUTATIVE (EUROFUNG)-RELATED"/>
    <property type="match status" value="1"/>
</dbReference>
<reference evidence="9" key="1">
    <citation type="journal article" date="2018" name="J. Ind. Microbiol. Biotechnol.">
        <title>Genome mining reveals uncommon alkylpyrones as type III PKS products from myxobacteria.</title>
        <authorList>
            <person name="Hug J.J."/>
            <person name="Panter F."/>
            <person name="Krug D."/>
            <person name="Muller R."/>
        </authorList>
    </citation>
    <scope>NUCLEOTIDE SEQUENCE</scope>
    <source>
        <strain evidence="9">So ce1128</strain>
    </source>
</reference>
<feature type="compositionally biased region" description="Basic and acidic residues" evidence="8">
    <location>
        <begin position="1"/>
        <end position="10"/>
    </location>
</feature>
<evidence type="ECO:0000256" key="3">
    <source>
        <dbReference type="ARBA" id="ARBA00022723"/>
    </source>
</evidence>
<comment type="similarity">
    <text evidence="1 7">Belongs to the cytochrome P450 family.</text>
</comment>
<keyword evidence="6 7" id="KW-0503">Monooxygenase</keyword>
<dbReference type="InterPro" id="IPR002397">
    <property type="entry name" value="Cyt_P450_B"/>
</dbReference>
<dbReference type="InterPro" id="IPR036396">
    <property type="entry name" value="Cyt_P450_sf"/>
</dbReference>
<feature type="region of interest" description="Disordered" evidence="8">
    <location>
        <begin position="1"/>
        <end position="30"/>
    </location>
</feature>
<dbReference type="PRINTS" id="PR00385">
    <property type="entry name" value="P450"/>
</dbReference>
<keyword evidence="4 7" id="KW-0560">Oxidoreductase</keyword>
<dbReference type="GO" id="GO:0016705">
    <property type="term" value="F:oxidoreductase activity, acting on paired donors, with incorporation or reduction of molecular oxygen"/>
    <property type="evidence" value="ECO:0007669"/>
    <property type="project" value="InterPro"/>
</dbReference>
<keyword evidence="5 7" id="KW-0408">Iron</keyword>
<dbReference type="PRINTS" id="PR00359">
    <property type="entry name" value="BP450"/>
</dbReference>